<dbReference type="PANTHER" id="PTHR34962:SF1">
    <property type="entry name" value="EMBRYO DEFECTIVE 1703-RELATED"/>
    <property type="match status" value="1"/>
</dbReference>
<feature type="compositionally biased region" description="Basic and acidic residues" evidence="1">
    <location>
        <begin position="853"/>
        <end position="865"/>
    </location>
</feature>
<protein>
    <recommendedName>
        <fullName evidence="4">Embryo defective 1703</fullName>
    </recommendedName>
</protein>
<evidence type="ECO:0000256" key="1">
    <source>
        <dbReference type="SAM" id="MobiDB-lite"/>
    </source>
</evidence>
<evidence type="ECO:0008006" key="4">
    <source>
        <dbReference type="Google" id="ProtNLM"/>
    </source>
</evidence>
<evidence type="ECO:0000313" key="3">
    <source>
        <dbReference type="Proteomes" id="UP001174677"/>
    </source>
</evidence>
<dbReference type="PANTHER" id="PTHR34962">
    <property type="entry name" value="EMBRYO DEFECTIVE 1703-RELATED"/>
    <property type="match status" value="1"/>
</dbReference>
<gene>
    <name evidence="2" type="ORF">P3X46_014872</name>
</gene>
<feature type="region of interest" description="Disordered" evidence="1">
    <location>
        <begin position="853"/>
        <end position="881"/>
    </location>
</feature>
<feature type="region of interest" description="Disordered" evidence="1">
    <location>
        <begin position="608"/>
        <end position="627"/>
    </location>
</feature>
<feature type="compositionally biased region" description="Polar residues" evidence="1">
    <location>
        <begin position="545"/>
        <end position="572"/>
    </location>
</feature>
<proteinExistence type="predicted"/>
<name>A0ABQ9LU46_HEVBR</name>
<sequence>MELPSPSVSNRNLFVPRFSFFTRKFSFKTCNTKTPSKFHKNLSTPFHLSFSTTRIVHVSARFGRPTNRRNSLRKKLVDYQQVRQKNPISLNPSSDCQNPNLHFDNIGNTQENLDQDSLKEIDSSDGVGLVESECEKTWETQSKELGESVLSTKLDKWVLQYNKDTAYWGIGSGPIFTVFHDLKGNIKRVLVHEDEILKRSQVEKRELGDLTKLNSKISYAKDLARQMEEGGNVIPRNSSVAKFVVSREESGFVNAIRDVIPQPEFVPVLSGLAKLTFCFFVAIWALKKLFTSGNKEEQLTELEKEMMRRKIKSRQEKEIRNKGRVEVVQEPSELPMLSTEKPKLDKQELIRNILDAKASKDKLVLVDSSGSQTTSGMDFDEKIQEIRAMARKAREIQSRGKPLVNEDREEKQFVNDESSGRMEMFEEYTEGVSFLTDIQNGDSDQRRDMDDMRVELSLEGSEDDDTRHLNKVSSEKNRVMHSSSTSGVEVLKDRQTMARGEVTHSSDTIDDEWCLPKAKPRIILSVKEAREFLAKKDNKCAQEPKVNTVQEETSMLSPSSDKISGGKTSQRVETGRPLFEPVNSGKMSGPLTAVNFLKDSIPEGKEIVSNQKDDSNDSEEEHGLHNLQNSQTLLNKDINDSMERRQPVQTQNWMEKNFVEVEPIIKKIGDGFRDNYKIARENVNQHAGIDVTHLNYSEDDSELEWMKDDDLREIVFRVRENELAGRDPFHLMDAEDKLKFFKGLEKKVEKENEKLFQVHEYLHSNIENLDYGADGISLYDTPEKFIPRWKGAPLEKNPEFLNNFLEQRNAFFARNAGTLYLVKEDERNLIQKSTESLADENTATSLSENALEKNLRSKNSKDSKTVIEGSDGSVRPGKKSGKEYWQHTKKWSRGFLESYNSETDPEMKSVMKDIGKDLDRWITEEEIQEAADLMKKLPERNKKFMEKKINKLKREMELFGPQAVVSKYSEYAEEKEEDYLWWLDLPHVLCIELYTTQNGKQEIGFYSMEMAADLELEPKPCHVIAFEDAGDCKNLCCIIQTHMDMLGNGHAFVVPRPPKDAFREAKASGFGVTIIRKRELKLNVDQTLEDVEEQITEIGSKMYHDKLMRERSVDISALMKGVFGVDGQSANAKRKKPKRKLKKPSKE</sequence>
<keyword evidence="3" id="KW-1185">Reference proteome</keyword>
<accession>A0ABQ9LU46</accession>
<comment type="caution">
    <text evidence="2">The sequence shown here is derived from an EMBL/GenBank/DDBJ whole genome shotgun (WGS) entry which is preliminary data.</text>
</comment>
<organism evidence="2 3">
    <name type="scientific">Hevea brasiliensis</name>
    <name type="common">Para rubber tree</name>
    <name type="synonym">Siphonia brasiliensis</name>
    <dbReference type="NCBI Taxonomy" id="3981"/>
    <lineage>
        <taxon>Eukaryota</taxon>
        <taxon>Viridiplantae</taxon>
        <taxon>Streptophyta</taxon>
        <taxon>Embryophyta</taxon>
        <taxon>Tracheophyta</taxon>
        <taxon>Spermatophyta</taxon>
        <taxon>Magnoliopsida</taxon>
        <taxon>eudicotyledons</taxon>
        <taxon>Gunneridae</taxon>
        <taxon>Pentapetalae</taxon>
        <taxon>rosids</taxon>
        <taxon>fabids</taxon>
        <taxon>Malpighiales</taxon>
        <taxon>Euphorbiaceae</taxon>
        <taxon>Crotonoideae</taxon>
        <taxon>Micrandreae</taxon>
        <taxon>Hevea</taxon>
    </lineage>
</organism>
<evidence type="ECO:0000313" key="2">
    <source>
        <dbReference type="EMBL" id="KAJ9171514.1"/>
    </source>
</evidence>
<reference evidence="2" key="1">
    <citation type="journal article" date="2023" name="Plant Biotechnol. J.">
        <title>Chromosome-level wild Hevea brasiliensis genome provides new tools for genomic-assisted breeding and valuable loci to elevate rubber yield.</title>
        <authorList>
            <person name="Cheng H."/>
            <person name="Song X."/>
            <person name="Hu Y."/>
            <person name="Wu T."/>
            <person name="Yang Q."/>
            <person name="An Z."/>
            <person name="Feng S."/>
            <person name="Deng Z."/>
            <person name="Wu W."/>
            <person name="Zeng X."/>
            <person name="Tu M."/>
            <person name="Wang X."/>
            <person name="Huang H."/>
        </authorList>
    </citation>
    <scope>NUCLEOTIDE SEQUENCE</scope>
    <source>
        <strain evidence="2">MT/VB/25A 57/8</strain>
    </source>
</reference>
<dbReference type="Proteomes" id="UP001174677">
    <property type="component" value="Chromosome 9"/>
</dbReference>
<dbReference type="EMBL" id="JARPOI010000009">
    <property type="protein sequence ID" value="KAJ9171514.1"/>
    <property type="molecule type" value="Genomic_DNA"/>
</dbReference>
<feature type="region of interest" description="Disordered" evidence="1">
    <location>
        <begin position="544"/>
        <end position="572"/>
    </location>
</feature>
<feature type="region of interest" description="Disordered" evidence="1">
    <location>
        <begin position="1127"/>
        <end position="1147"/>
    </location>
</feature>
<feature type="compositionally biased region" description="Basic residues" evidence="1">
    <location>
        <begin position="1132"/>
        <end position="1147"/>
    </location>
</feature>